<dbReference type="AlphaFoldDB" id="A0AAW7X643"/>
<proteinExistence type="predicted"/>
<reference evidence="1" key="1">
    <citation type="submission" date="2023-07" db="EMBL/GenBank/DDBJ databases">
        <title>Genome content predicts the carbon catabolic preferences of heterotrophic bacteria.</title>
        <authorList>
            <person name="Gralka M."/>
        </authorList>
    </citation>
    <scope>NUCLEOTIDE SEQUENCE</scope>
    <source>
        <strain evidence="1">I3M17_2</strain>
    </source>
</reference>
<comment type="caution">
    <text evidence="1">The sequence shown here is derived from an EMBL/GenBank/DDBJ whole genome shotgun (WGS) entry which is preliminary data.</text>
</comment>
<dbReference type="RefSeq" id="WP_011469378.1">
    <property type="nucleotide sequence ID" value="NZ_CP123764.1"/>
</dbReference>
<dbReference type="EMBL" id="JAUOPB010000005">
    <property type="protein sequence ID" value="MDO6422348.1"/>
    <property type="molecule type" value="Genomic_DNA"/>
</dbReference>
<organism evidence="1 2">
    <name type="scientific">Saccharophagus degradans</name>
    <dbReference type="NCBI Taxonomy" id="86304"/>
    <lineage>
        <taxon>Bacteria</taxon>
        <taxon>Pseudomonadati</taxon>
        <taxon>Pseudomonadota</taxon>
        <taxon>Gammaproteobacteria</taxon>
        <taxon>Cellvibrionales</taxon>
        <taxon>Cellvibrionaceae</taxon>
        <taxon>Saccharophagus</taxon>
    </lineage>
</organism>
<dbReference type="Pfam" id="PF11655">
    <property type="entry name" value="DUF2589"/>
    <property type="match status" value="1"/>
</dbReference>
<dbReference type="GeneID" id="98614551"/>
<dbReference type="InterPro" id="IPR024510">
    <property type="entry name" value="DUF2589"/>
</dbReference>
<accession>A0AAW7X643</accession>
<gene>
    <name evidence="1" type="ORF">Q4521_07670</name>
</gene>
<evidence type="ECO:0000313" key="2">
    <source>
        <dbReference type="Proteomes" id="UP001169760"/>
    </source>
</evidence>
<name>A0AAW7X643_9GAMM</name>
<sequence>MSVGNEFSGLPMEELIGGPLAASCIAQYNLAQTMVTFINKIGFKDGKTTTLDFDLERPVDNGSGTLSTEVVSVKAPLLGLVPIPALLIESVTIDFSMEVKSSTTSKTSTEASVETEASGGGLFWKGSIKGKVATNRENTRSTDNTAKYNVNVVARQQQPQEGMAKLMDLMASAVDPIKITVGGAS</sequence>
<protein>
    <submittedName>
        <fullName evidence="1">DUF2589 domain-containing protein</fullName>
    </submittedName>
</protein>
<evidence type="ECO:0000313" key="1">
    <source>
        <dbReference type="EMBL" id="MDO6422348.1"/>
    </source>
</evidence>
<dbReference type="Proteomes" id="UP001169760">
    <property type="component" value="Unassembled WGS sequence"/>
</dbReference>